<name>A0A2K4YE27_9MYCO</name>
<proteinExistence type="predicted"/>
<reference evidence="1" key="1">
    <citation type="submission" date="2018-01" db="EMBL/GenBank/DDBJ databases">
        <authorList>
            <consortium name="Urmite Genomes"/>
        </authorList>
    </citation>
    <scope>NUCLEOTIDE SEQUENCE [LARGE SCALE GENOMIC DNA]</scope>
    <source>
        <strain evidence="1">AFP003</strain>
    </source>
</reference>
<dbReference type="AlphaFoldDB" id="A0A2K4YE27"/>
<dbReference type="Proteomes" id="UP000236318">
    <property type="component" value="Unassembled WGS sequence"/>
</dbReference>
<protein>
    <submittedName>
        <fullName evidence="1">Uncharacterized protein</fullName>
    </submittedName>
</protein>
<evidence type="ECO:0000313" key="1">
    <source>
        <dbReference type="EMBL" id="SOX55040.1"/>
    </source>
</evidence>
<evidence type="ECO:0000313" key="2">
    <source>
        <dbReference type="Proteomes" id="UP000236318"/>
    </source>
</evidence>
<sequence>MAVHGCVPRTIIGSDADCMGGLPVTGAEKGVARVNRYLRDSYRGSISGPEEPCRTFSTDPDRKT</sequence>
<comment type="caution">
    <text evidence="1">The sequence shown here is derived from an EMBL/GenBank/DDBJ whole genome shotgun (WGS) entry which is preliminary data.</text>
</comment>
<organism evidence="1 2">
    <name type="scientific">Mycobacterium ahvazicum</name>
    <dbReference type="NCBI Taxonomy" id="1964395"/>
    <lineage>
        <taxon>Bacteria</taxon>
        <taxon>Bacillati</taxon>
        <taxon>Actinomycetota</taxon>
        <taxon>Actinomycetes</taxon>
        <taxon>Mycobacteriales</taxon>
        <taxon>Mycobacteriaceae</taxon>
        <taxon>Mycobacterium</taxon>
        <taxon>Mycobacterium simiae complex</taxon>
    </lineage>
</organism>
<gene>
    <name evidence="1" type="ORF">MAAFP003_3722</name>
</gene>
<keyword evidence="2" id="KW-1185">Reference proteome</keyword>
<dbReference type="EMBL" id="FXEG02000003">
    <property type="protein sequence ID" value="SOX55040.1"/>
    <property type="molecule type" value="Genomic_DNA"/>
</dbReference>
<accession>A0A2K4YE27</accession>